<keyword evidence="2" id="KW-1185">Reference proteome</keyword>
<sequence>MKALLDDLIPRLFPGLRVQEHFQCVPHEGKTDLDRSIPRKLKAWREPGVHFVVVRDNDSTDCVALKERIRQCCCEAGRPETLIRLVCQELESWYIGDLVALEAAFPDCRVDTPALRKKFLEPDSWQKPSVELKRLIPTFQKLSCARLMASTLRGEGNRSRSFQVFLDGLRRIVGEMGYVCAKVEQR</sequence>
<dbReference type="EMBL" id="CP069483">
    <property type="protein sequence ID" value="QRO80286.1"/>
    <property type="molecule type" value="Genomic_DNA"/>
</dbReference>
<dbReference type="GeneID" id="93130230"/>
<dbReference type="InterPro" id="IPR025455">
    <property type="entry name" value="DUF4276"/>
</dbReference>
<evidence type="ECO:0000313" key="2">
    <source>
        <dbReference type="Proteomes" id="UP000625568"/>
    </source>
</evidence>
<organism evidence="1 2">
    <name type="scientific">Burkholderia dolosa</name>
    <dbReference type="NCBI Taxonomy" id="152500"/>
    <lineage>
        <taxon>Bacteria</taxon>
        <taxon>Pseudomonadati</taxon>
        <taxon>Pseudomonadota</taxon>
        <taxon>Betaproteobacteria</taxon>
        <taxon>Burkholderiales</taxon>
        <taxon>Burkholderiaceae</taxon>
        <taxon>Burkholderia</taxon>
        <taxon>Burkholderia cepacia complex</taxon>
    </lineage>
</organism>
<gene>
    <name evidence="1" type="ORF">I6K02_18285</name>
</gene>
<dbReference type="RefSeq" id="WP_199901237.1">
    <property type="nucleotide sequence ID" value="NZ_CP033838.1"/>
</dbReference>
<evidence type="ECO:0000313" key="1">
    <source>
        <dbReference type="EMBL" id="QRO80286.1"/>
    </source>
</evidence>
<proteinExistence type="predicted"/>
<dbReference type="Pfam" id="PF14103">
    <property type="entry name" value="DUF4276"/>
    <property type="match status" value="1"/>
</dbReference>
<dbReference type="Proteomes" id="UP000625568">
    <property type="component" value="Chromosome 2"/>
</dbReference>
<dbReference type="AlphaFoldDB" id="A0A892IBF7"/>
<protein>
    <submittedName>
        <fullName evidence="1">DUF4276 family protein</fullName>
    </submittedName>
</protein>
<reference evidence="1 2" key="1">
    <citation type="submission" date="2021-02" db="EMBL/GenBank/DDBJ databases">
        <title>FDA dAtabase for Regulatory Grade micrObial Sequences (FDA-ARGOS): Supporting development and validation of Infectious Disease Dx tests.</title>
        <authorList>
            <person name="Minogue T."/>
            <person name="Wolcott M."/>
            <person name="Wasieloski L."/>
            <person name="Aguilar W."/>
            <person name="Moore D."/>
            <person name="Jaissle J."/>
            <person name="Tallon L."/>
            <person name="Sadzewicz L."/>
            <person name="Zhao X."/>
            <person name="Boylan J."/>
            <person name="Ott S."/>
            <person name="Bowen H."/>
            <person name="Vavikolanu K."/>
            <person name="Mehta A."/>
            <person name="Aluvathingal J."/>
            <person name="Nadendla S."/>
            <person name="Yan Y."/>
            <person name="Sichtig H."/>
        </authorList>
    </citation>
    <scope>NUCLEOTIDE SEQUENCE [LARGE SCALE GENOMIC DNA]</scope>
    <source>
        <strain evidence="1 2">FDAARGOS_1272</strain>
    </source>
</reference>
<accession>A0A892IBF7</accession>
<name>A0A892IBF7_9BURK</name>